<evidence type="ECO:0000313" key="3">
    <source>
        <dbReference type="Proteomes" id="UP000649604"/>
    </source>
</evidence>
<feature type="region of interest" description="Disordered" evidence="1">
    <location>
        <begin position="35"/>
        <end position="84"/>
    </location>
</feature>
<proteinExistence type="predicted"/>
<evidence type="ECO:0000313" key="2">
    <source>
        <dbReference type="EMBL" id="MBD3322995.1"/>
    </source>
</evidence>
<dbReference type="Proteomes" id="UP000649604">
    <property type="component" value="Unassembled WGS sequence"/>
</dbReference>
<name>A0A9D5Q3Y8_9BACT</name>
<organism evidence="2 3">
    <name type="scientific">candidate division KSB3 bacterium</name>
    <dbReference type="NCBI Taxonomy" id="2044937"/>
    <lineage>
        <taxon>Bacteria</taxon>
        <taxon>candidate division KSB3</taxon>
    </lineage>
</organism>
<feature type="compositionally biased region" description="Polar residues" evidence="1">
    <location>
        <begin position="68"/>
        <end position="84"/>
    </location>
</feature>
<comment type="caution">
    <text evidence="2">The sequence shown here is derived from an EMBL/GenBank/DDBJ whole genome shotgun (WGS) entry which is preliminary data.</text>
</comment>
<dbReference type="AlphaFoldDB" id="A0A9D5Q3Y8"/>
<accession>A0A9D5Q3Y8</accession>
<protein>
    <submittedName>
        <fullName evidence="2">Uncharacterized protein</fullName>
    </submittedName>
</protein>
<evidence type="ECO:0000256" key="1">
    <source>
        <dbReference type="SAM" id="MobiDB-lite"/>
    </source>
</evidence>
<sequence>MYLRRYVSQKFFIMMATGIIGIALLVLLPGQGESIQPGTEQEQPPPMTQTPNENVPNIPGRRPERPIPSSQPSSRAITEQPRMQTQKRWADNFLPQSVWHVTDPQDGLRKDGRVAVLEGLNARVVYLFYKEQRVINDSMQPDLTIYTHEKAGLEGPYDVFVSNFGDSTWIPLGTDITGTASFDLPPSLESIELVLITNRHNGATYIEAVEGVTLAGGAMQGTFSYFPESLIGLRVDYLDCAELERAQAVLGRGGGGGYQVVPLGEIEVKWNNPIKNEWKIEEFHIEAEGEYEVYASDSRGMETFIGRRAGAQSIDLPQDMIDAARVRIRNHNGNRPIIIYSIVGRR</sequence>
<reference evidence="2" key="1">
    <citation type="submission" date="2019-11" db="EMBL/GenBank/DDBJ databases">
        <title>Microbial mats filling the niche in hypersaline microbial mats.</title>
        <authorList>
            <person name="Wong H.L."/>
            <person name="Macleod F.I."/>
            <person name="White R.A. III"/>
            <person name="Burns B.P."/>
        </authorList>
    </citation>
    <scope>NUCLEOTIDE SEQUENCE</scope>
    <source>
        <strain evidence="2">Rbin_158</strain>
    </source>
</reference>
<gene>
    <name evidence="2" type="ORF">GF339_00330</name>
</gene>
<dbReference type="EMBL" id="WJJP01000007">
    <property type="protein sequence ID" value="MBD3322995.1"/>
    <property type="molecule type" value="Genomic_DNA"/>
</dbReference>